<reference evidence="2 3" key="1">
    <citation type="submission" date="2020-02" db="EMBL/GenBank/DDBJ databases">
        <authorList>
            <person name="Ferguson B K."/>
        </authorList>
    </citation>
    <scope>NUCLEOTIDE SEQUENCE [LARGE SCALE GENOMIC DNA]</scope>
</reference>
<dbReference type="OrthoDB" id="6630245at2759"/>
<organism evidence="2 3">
    <name type="scientific">Nesidiocoris tenuis</name>
    <dbReference type="NCBI Taxonomy" id="355587"/>
    <lineage>
        <taxon>Eukaryota</taxon>
        <taxon>Metazoa</taxon>
        <taxon>Ecdysozoa</taxon>
        <taxon>Arthropoda</taxon>
        <taxon>Hexapoda</taxon>
        <taxon>Insecta</taxon>
        <taxon>Pterygota</taxon>
        <taxon>Neoptera</taxon>
        <taxon>Paraneoptera</taxon>
        <taxon>Hemiptera</taxon>
        <taxon>Heteroptera</taxon>
        <taxon>Panheteroptera</taxon>
        <taxon>Cimicomorpha</taxon>
        <taxon>Miridae</taxon>
        <taxon>Dicyphina</taxon>
        <taxon>Nesidiocoris</taxon>
    </lineage>
</organism>
<gene>
    <name evidence="2" type="ORF">NTEN_LOCUS22924</name>
</gene>
<accession>A0A6H5HLN5</accession>
<keyword evidence="3" id="KW-1185">Reference proteome</keyword>
<sequence>MSRRSNSRDRGGIVKEETSSPSPTSGSDQHMVAAAPVAQPPSPSGSPVMLTTMTPVSVIEFQKEYEEQQAAVAAQHHTPAPDSKIIYVHGGSEVGSSVLMRGGGSIVGDVGNHHDSSQHQSHHDDHQNEMQLLAAGDAGPPHGAYQVNDAELEAAGVAVSMSTGASGHHTTTTAYPGPQGTTILVLSELVDDMSPLLGLRVNGSIVIVLKSRIGSELQKKFLSIHIYSESLPEQSIVFEGYPHGSQKATKLFEQWNRSQGIMSSFNVGIMGNPQQPFRGCGRYQNQRFPKAVTYKDEKANTRKAAIENILLYHGRRSVVSQLMGVLHTDTNLPPSGARSASIPLPLVSPLK</sequence>
<proteinExistence type="predicted"/>
<evidence type="ECO:0000256" key="1">
    <source>
        <dbReference type="SAM" id="MobiDB-lite"/>
    </source>
</evidence>
<dbReference type="Proteomes" id="UP000479000">
    <property type="component" value="Unassembled WGS sequence"/>
</dbReference>
<evidence type="ECO:0000313" key="2">
    <source>
        <dbReference type="EMBL" id="CAB0019212.1"/>
    </source>
</evidence>
<dbReference type="EMBL" id="CADCXU010033897">
    <property type="protein sequence ID" value="CAB0019212.1"/>
    <property type="molecule type" value="Genomic_DNA"/>
</dbReference>
<feature type="compositionally biased region" description="Basic and acidic residues" evidence="1">
    <location>
        <begin position="1"/>
        <end position="18"/>
    </location>
</feature>
<protein>
    <submittedName>
        <fullName evidence="2">Uncharacterized protein</fullName>
    </submittedName>
</protein>
<evidence type="ECO:0000313" key="3">
    <source>
        <dbReference type="Proteomes" id="UP000479000"/>
    </source>
</evidence>
<feature type="region of interest" description="Disordered" evidence="1">
    <location>
        <begin position="1"/>
        <end position="48"/>
    </location>
</feature>
<dbReference type="AlphaFoldDB" id="A0A6H5HLN5"/>
<name>A0A6H5HLN5_9HEMI</name>